<dbReference type="PRINTS" id="PR00344">
    <property type="entry name" value="BCTRLSENSOR"/>
</dbReference>
<proteinExistence type="predicted"/>
<dbReference type="InterPro" id="IPR001610">
    <property type="entry name" value="PAC"/>
</dbReference>
<dbReference type="SUPFAM" id="SSF47384">
    <property type="entry name" value="Homodimeric domain of signal transducing histidine kinase"/>
    <property type="match status" value="1"/>
</dbReference>
<feature type="domain" description="PAC" evidence="10">
    <location>
        <begin position="285"/>
        <end position="337"/>
    </location>
</feature>
<evidence type="ECO:0000256" key="4">
    <source>
        <dbReference type="ARBA" id="ARBA00022679"/>
    </source>
</evidence>
<feature type="domain" description="PAS" evidence="9">
    <location>
        <begin position="196"/>
        <end position="247"/>
    </location>
</feature>
<dbReference type="PROSITE" id="PS50112">
    <property type="entry name" value="PAS"/>
    <property type="match status" value="2"/>
</dbReference>
<keyword evidence="3" id="KW-0597">Phosphoprotein</keyword>
<evidence type="ECO:0000256" key="5">
    <source>
        <dbReference type="ARBA" id="ARBA00022777"/>
    </source>
</evidence>
<evidence type="ECO:0000256" key="1">
    <source>
        <dbReference type="ARBA" id="ARBA00000085"/>
    </source>
</evidence>
<feature type="coiled-coil region" evidence="7">
    <location>
        <begin position="147"/>
        <end position="196"/>
    </location>
</feature>
<dbReference type="InterPro" id="IPR050736">
    <property type="entry name" value="Sensor_HK_Regulatory"/>
</dbReference>
<dbReference type="InterPro" id="IPR036097">
    <property type="entry name" value="HisK_dim/P_sf"/>
</dbReference>
<dbReference type="SMART" id="SM00086">
    <property type="entry name" value="PAC"/>
    <property type="match status" value="2"/>
</dbReference>
<keyword evidence="6" id="KW-0902">Two-component regulatory system</keyword>
<evidence type="ECO:0000256" key="3">
    <source>
        <dbReference type="ARBA" id="ARBA00022553"/>
    </source>
</evidence>
<organism evidence="11 12">
    <name type="scientific">Flavipsychrobacter stenotrophus</name>
    <dbReference type="NCBI Taxonomy" id="2077091"/>
    <lineage>
        <taxon>Bacteria</taxon>
        <taxon>Pseudomonadati</taxon>
        <taxon>Bacteroidota</taxon>
        <taxon>Chitinophagia</taxon>
        <taxon>Chitinophagales</taxon>
        <taxon>Chitinophagaceae</taxon>
        <taxon>Flavipsychrobacter</taxon>
    </lineage>
</organism>
<reference evidence="11 12" key="1">
    <citation type="submission" date="2018-01" db="EMBL/GenBank/DDBJ databases">
        <title>A novel member of the phylum Bacteroidetes isolated from glacier ice.</title>
        <authorList>
            <person name="Liu Q."/>
            <person name="Xin Y.-H."/>
        </authorList>
    </citation>
    <scope>NUCLEOTIDE SEQUENCE [LARGE SCALE GENOMIC DNA]</scope>
    <source>
        <strain evidence="11 12">RB1R16</strain>
    </source>
</reference>
<dbReference type="SMART" id="SM00388">
    <property type="entry name" value="HisKA"/>
    <property type="match status" value="1"/>
</dbReference>
<dbReference type="OrthoDB" id="9808408at2"/>
<evidence type="ECO:0000313" key="11">
    <source>
        <dbReference type="EMBL" id="PQJ11810.1"/>
    </source>
</evidence>
<dbReference type="NCBIfam" id="TIGR00229">
    <property type="entry name" value="sensory_box"/>
    <property type="match status" value="3"/>
</dbReference>
<dbReference type="RefSeq" id="WP_105038690.1">
    <property type="nucleotide sequence ID" value="NZ_PPSL01000002.1"/>
</dbReference>
<dbReference type="InterPro" id="IPR000700">
    <property type="entry name" value="PAS-assoc_C"/>
</dbReference>
<dbReference type="EMBL" id="PPSL01000002">
    <property type="protein sequence ID" value="PQJ11810.1"/>
    <property type="molecule type" value="Genomic_DNA"/>
</dbReference>
<dbReference type="InterPro" id="IPR000014">
    <property type="entry name" value="PAS"/>
</dbReference>
<evidence type="ECO:0000256" key="6">
    <source>
        <dbReference type="ARBA" id="ARBA00023012"/>
    </source>
</evidence>
<dbReference type="InterPro" id="IPR035965">
    <property type="entry name" value="PAS-like_dom_sf"/>
</dbReference>
<dbReference type="InterPro" id="IPR003661">
    <property type="entry name" value="HisK_dim/P_dom"/>
</dbReference>
<dbReference type="InterPro" id="IPR004358">
    <property type="entry name" value="Sig_transdc_His_kin-like_C"/>
</dbReference>
<protein>
    <recommendedName>
        <fullName evidence="2">histidine kinase</fullName>
        <ecNumber evidence="2">2.7.13.3</ecNumber>
    </recommendedName>
</protein>
<dbReference type="PANTHER" id="PTHR43711:SF26">
    <property type="entry name" value="SENSOR HISTIDINE KINASE RCSC"/>
    <property type="match status" value="1"/>
</dbReference>
<dbReference type="SMART" id="SM00091">
    <property type="entry name" value="PAS"/>
    <property type="match status" value="2"/>
</dbReference>
<dbReference type="CDD" id="cd00082">
    <property type="entry name" value="HisKA"/>
    <property type="match status" value="1"/>
</dbReference>
<accession>A0A2S7SY05</accession>
<comment type="catalytic activity">
    <reaction evidence="1">
        <text>ATP + protein L-histidine = ADP + protein N-phospho-L-histidine.</text>
        <dbReference type="EC" id="2.7.13.3"/>
    </reaction>
</comment>
<dbReference type="Gene3D" id="3.30.565.10">
    <property type="entry name" value="Histidine kinase-like ATPase, C-terminal domain"/>
    <property type="match status" value="1"/>
</dbReference>
<evidence type="ECO:0000256" key="2">
    <source>
        <dbReference type="ARBA" id="ARBA00012438"/>
    </source>
</evidence>
<gene>
    <name evidence="11" type="ORF">CJD36_008425</name>
</gene>
<dbReference type="PROSITE" id="PS50109">
    <property type="entry name" value="HIS_KIN"/>
    <property type="match status" value="1"/>
</dbReference>
<dbReference type="CDD" id="cd00075">
    <property type="entry name" value="HATPase"/>
    <property type="match status" value="1"/>
</dbReference>
<dbReference type="SMART" id="SM00387">
    <property type="entry name" value="HATPase_c"/>
    <property type="match status" value="1"/>
</dbReference>
<dbReference type="Pfam" id="PF02518">
    <property type="entry name" value="HATPase_c"/>
    <property type="match status" value="1"/>
</dbReference>
<evidence type="ECO:0000256" key="7">
    <source>
        <dbReference type="SAM" id="Coils"/>
    </source>
</evidence>
<keyword evidence="12" id="KW-1185">Reference proteome</keyword>
<keyword evidence="4" id="KW-0808">Transferase</keyword>
<dbReference type="InterPro" id="IPR003594">
    <property type="entry name" value="HATPase_dom"/>
</dbReference>
<dbReference type="CDD" id="cd00130">
    <property type="entry name" value="PAS"/>
    <property type="match status" value="2"/>
</dbReference>
<dbReference type="PANTHER" id="PTHR43711">
    <property type="entry name" value="TWO-COMPONENT HISTIDINE KINASE"/>
    <property type="match status" value="1"/>
</dbReference>
<dbReference type="SUPFAM" id="SSF55874">
    <property type="entry name" value="ATPase domain of HSP90 chaperone/DNA topoisomerase II/histidine kinase"/>
    <property type="match status" value="1"/>
</dbReference>
<dbReference type="Gene3D" id="1.10.287.130">
    <property type="match status" value="1"/>
</dbReference>
<dbReference type="PROSITE" id="PS50113">
    <property type="entry name" value="PAC"/>
    <property type="match status" value="2"/>
</dbReference>
<feature type="domain" description="PAC" evidence="10">
    <location>
        <begin position="106"/>
        <end position="156"/>
    </location>
</feature>
<evidence type="ECO:0000313" key="12">
    <source>
        <dbReference type="Proteomes" id="UP000239872"/>
    </source>
</evidence>
<dbReference type="GO" id="GO:0000155">
    <property type="term" value="F:phosphorelay sensor kinase activity"/>
    <property type="evidence" value="ECO:0007669"/>
    <property type="project" value="InterPro"/>
</dbReference>
<evidence type="ECO:0000259" key="8">
    <source>
        <dbReference type="PROSITE" id="PS50109"/>
    </source>
</evidence>
<dbReference type="Proteomes" id="UP000239872">
    <property type="component" value="Unassembled WGS sequence"/>
</dbReference>
<dbReference type="SUPFAM" id="SSF55785">
    <property type="entry name" value="PYP-like sensor domain (PAS domain)"/>
    <property type="match status" value="2"/>
</dbReference>
<evidence type="ECO:0000259" key="9">
    <source>
        <dbReference type="PROSITE" id="PS50112"/>
    </source>
</evidence>
<evidence type="ECO:0000259" key="10">
    <source>
        <dbReference type="PROSITE" id="PS50113"/>
    </source>
</evidence>
<dbReference type="Pfam" id="PF00512">
    <property type="entry name" value="HisKA"/>
    <property type="match status" value="1"/>
</dbReference>
<dbReference type="Gene3D" id="3.30.450.20">
    <property type="entry name" value="PAS domain"/>
    <property type="match status" value="2"/>
</dbReference>
<dbReference type="InterPro" id="IPR005467">
    <property type="entry name" value="His_kinase_dom"/>
</dbReference>
<feature type="domain" description="Histidine kinase" evidence="8">
    <location>
        <begin position="355"/>
        <end position="571"/>
    </location>
</feature>
<dbReference type="EC" id="2.7.13.3" evidence="2"/>
<keyword evidence="7" id="KW-0175">Coiled coil</keyword>
<dbReference type="InterPro" id="IPR036890">
    <property type="entry name" value="HATPase_C_sf"/>
</dbReference>
<feature type="domain" description="PAS" evidence="9">
    <location>
        <begin position="29"/>
        <end position="82"/>
    </location>
</feature>
<name>A0A2S7SY05_9BACT</name>
<sequence length="571" mass="63936">MAAKHTDKKITSSLEDFTLHLSMPFTTLDNDTFHALFNYASIGILITNASGDIQMANKHIEQQFGYEEGGLIGKKVEVLIPKRYETKHVKHRENFSGNPHSRPMGLGMELSGLRKNGTEFPVEVSLGHYKIGEDSYSLAFINDITQRKETEQAIIQLNTHLEEKVKEGSQSLAITVEQLGNQIKETERKDAELERVNTFLNNIWNHAGAIIFVSDKEGVLQFFNPAAEKWLGYSASEAIGKLNVADFHLKEELAQKAEEFTAISGKAVAPGFDVFITAMTIGRDNNQEWHYIRKDGSVFFVSLNITQLKDAQNNVSGFLGIAIDISEKKKAETELRAAFEKEKELNELKSRFVSMASHEFRTPLSAVLSSAYLLSRYMKSEEQPQREKHIQRIVSSVTSLTEILNDFLSVGKIEEGNIHPNYQQYDIKEQIDEVIQEVHHLLKKEQTINYTHIGAEAAVMLDPSMIKHIVINLLSNAIKFSGEGSVIDLVTETNTGRMVLSVADHGIGIPDEDKDSLSKRFFRSSNVTNIQGTGLGLHIVSKYAELMNGKVVCESKLGEGTKFTITFPNNK</sequence>
<keyword evidence="5" id="KW-0418">Kinase</keyword>
<comment type="caution">
    <text evidence="11">The sequence shown here is derived from an EMBL/GenBank/DDBJ whole genome shotgun (WGS) entry which is preliminary data.</text>
</comment>
<dbReference type="Pfam" id="PF13426">
    <property type="entry name" value="PAS_9"/>
    <property type="match status" value="2"/>
</dbReference>
<dbReference type="FunFam" id="3.30.565.10:FF:000006">
    <property type="entry name" value="Sensor histidine kinase WalK"/>
    <property type="match status" value="1"/>
</dbReference>
<dbReference type="AlphaFoldDB" id="A0A2S7SY05"/>